<dbReference type="EMBL" id="LUKN01004605">
    <property type="protein sequence ID" value="OAQ95760.1"/>
    <property type="molecule type" value="Genomic_DNA"/>
</dbReference>
<dbReference type="AlphaFoldDB" id="A0A179I289"/>
<dbReference type="Gene3D" id="3.30.9.10">
    <property type="entry name" value="D-Amino Acid Oxidase, subunit A, domain 2"/>
    <property type="match status" value="1"/>
</dbReference>
<organism evidence="2 3">
    <name type="scientific">Cordyceps confragosa</name>
    <name type="common">Lecanicillium lecanii</name>
    <dbReference type="NCBI Taxonomy" id="2714763"/>
    <lineage>
        <taxon>Eukaryota</taxon>
        <taxon>Fungi</taxon>
        <taxon>Dikarya</taxon>
        <taxon>Ascomycota</taxon>
        <taxon>Pezizomycotina</taxon>
        <taxon>Sordariomycetes</taxon>
        <taxon>Hypocreomycetidae</taxon>
        <taxon>Hypocreales</taxon>
        <taxon>Cordycipitaceae</taxon>
        <taxon>Akanthomyces</taxon>
    </lineage>
</organism>
<sequence>MDGKRNIVIIGSYSQLPPSSLADPVHAGGGIIGNTTAYFLTRHPKFDPSLHSITILEAGSAIATGASGKAGGLLALWAYPSSLVPLSYKLHAELAAEHNGPEKWGYRKLKCGSIEASVPESKIAEMQKQIPAETQNGPEGKTWEKLPKQDNAAQDLLTEALLPKELDWVDRDVVVDWSEMGRGGAVDTAQVHPYHFTMSMAGLAEAGGVKTRTKAQVTGIKVEGGKVEGVEYTDRATGEQVTLNGVTDLIVAAGPWTGKLLPRSKVDGLRAHSVVYEADVSAFAIFTDVELPRTFRMHKGRVDPEIYARPFKEAYACGEPDTLVPLPDVVDDVRYDEGLCDDLAAYVGTFSPVLGAAPIKAKQACYLPRHMRFGQESGPLIGKTVVPGLYVASGHTCWGIQNAPATGKLMSEIVFDGEAKSSNIENLDPRKFKV</sequence>
<dbReference type="OrthoDB" id="498204at2759"/>
<name>A0A179I289_CORDF</name>
<dbReference type="GO" id="GO:0042147">
    <property type="term" value="P:retrograde transport, endosome to Golgi"/>
    <property type="evidence" value="ECO:0007669"/>
    <property type="project" value="TreeGrafter"/>
</dbReference>
<accession>A0A179I289</accession>
<dbReference type="InterPro" id="IPR006076">
    <property type="entry name" value="FAD-dep_OxRdtase"/>
</dbReference>
<feature type="domain" description="FAD dependent oxidoreductase" evidence="1">
    <location>
        <begin position="28"/>
        <end position="412"/>
    </location>
</feature>
<dbReference type="InterPro" id="IPR036188">
    <property type="entry name" value="FAD/NAD-bd_sf"/>
</dbReference>
<dbReference type="OMA" id="RPFNEAY"/>
<dbReference type="GO" id="GO:0005829">
    <property type="term" value="C:cytosol"/>
    <property type="evidence" value="ECO:0007669"/>
    <property type="project" value="GOC"/>
</dbReference>
<reference evidence="2 3" key="1">
    <citation type="submission" date="2016-03" db="EMBL/GenBank/DDBJ databases">
        <title>Fine-scale spatial genetic structure of a fungal parasite of coffee scale insects.</title>
        <authorList>
            <person name="Jackson D."/>
            <person name="Zemenick K.A."/>
            <person name="Malloure B."/>
            <person name="Quandt C.A."/>
            <person name="James T.Y."/>
        </authorList>
    </citation>
    <scope>NUCLEOTIDE SEQUENCE [LARGE SCALE GENOMIC DNA]</scope>
    <source>
        <strain evidence="2 3">UM487</strain>
    </source>
</reference>
<evidence type="ECO:0000313" key="2">
    <source>
        <dbReference type="EMBL" id="OAQ95760.1"/>
    </source>
</evidence>
<dbReference type="PANTHER" id="PTHR13847">
    <property type="entry name" value="SARCOSINE DEHYDROGENASE-RELATED"/>
    <property type="match status" value="1"/>
</dbReference>
<proteinExistence type="predicted"/>
<gene>
    <name evidence="2" type="ORF">LLEC1_00384</name>
</gene>
<dbReference type="Pfam" id="PF01266">
    <property type="entry name" value="DAO"/>
    <property type="match status" value="1"/>
</dbReference>
<dbReference type="Gene3D" id="3.50.50.60">
    <property type="entry name" value="FAD/NAD(P)-binding domain"/>
    <property type="match status" value="1"/>
</dbReference>
<evidence type="ECO:0000259" key="1">
    <source>
        <dbReference type="Pfam" id="PF01266"/>
    </source>
</evidence>
<dbReference type="GO" id="GO:0005770">
    <property type="term" value="C:late endosome"/>
    <property type="evidence" value="ECO:0007669"/>
    <property type="project" value="TreeGrafter"/>
</dbReference>
<protein>
    <recommendedName>
        <fullName evidence="1">FAD dependent oxidoreductase domain-containing protein</fullName>
    </recommendedName>
</protein>
<dbReference type="SUPFAM" id="SSF51905">
    <property type="entry name" value="FAD/NAD(P)-binding domain"/>
    <property type="match status" value="1"/>
</dbReference>
<dbReference type="Proteomes" id="UP000243081">
    <property type="component" value="Unassembled WGS sequence"/>
</dbReference>
<comment type="caution">
    <text evidence="2">The sequence shown here is derived from an EMBL/GenBank/DDBJ whole genome shotgun (WGS) entry which is preliminary data.</text>
</comment>
<evidence type="ECO:0000313" key="3">
    <source>
        <dbReference type="Proteomes" id="UP000243081"/>
    </source>
</evidence>
<keyword evidence="3" id="KW-1185">Reference proteome</keyword>
<dbReference type="PANTHER" id="PTHR13847:SF150">
    <property type="entry name" value="OXIDOREDUCTASE TDA3-RELATED"/>
    <property type="match status" value="1"/>
</dbReference>